<name>A0A2K9NV07_BACTC</name>
<organism evidence="1 2">
    <name type="scientific">Bacteriovorax stolpii</name>
    <name type="common">Bdellovibrio stolpii</name>
    <dbReference type="NCBI Taxonomy" id="960"/>
    <lineage>
        <taxon>Bacteria</taxon>
        <taxon>Pseudomonadati</taxon>
        <taxon>Bdellovibrionota</taxon>
        <taxon>Bacteriovoracia</taxon>
        <taxon>Bacteriovoracales</taxon>
        <taxon>Bacteriovoracaceae</taxon>
        <taxon>Bacteriovorax</taxon>
    </lineage>
</organism>
<protein>
    <submittedName>
        <fullName evidence="1">Uncharacterized protein</fullName>
    </submittedName>
</protein>
<dbReference type="RefSeq" id="WP_102244621.1">
    <property type="nucleotide sequence ID" value="NZ_CP025704.1"/>
</dbReference>
<sequence>MLSKLLPWDFLPKHPMTIDPKRPGLYAFLVSDPYLERVLLDRLPKKDIPFSLYSGVEVTRDFIEEHFVNLSFFSSTDHIQVINGENIQAANLALLTESGIDWSERFMVIFFTKSGKTFTDFAKKADVLAFEIEEPRFWEGVKIWQFCQKAREVNLPQDVSRFVLDHLEHNFESFFWVIDTIKLNFPEGKINLEELKTLVEKERWDFFELIDLFNDNPKKFFNEVLKKGDEDYEWLRSLFAFMQGHLAKVLFPDELRGKAKLSKYDQSILVVSEKWKRKDVEKYLQFFSELEILAKSSDQLLINKLRLEII</sequence>
<dbReference type="KEGG" id="bsto:C0V70_14690"/>
<reference evidence="1 2" key="1">
    <citation type="submission" date="2018-01" db="EMBL/GenBank/DDBJ databases">
        <title>Complete genome sequence of Bacteriovorax stolpii DSM12778.</title>
        <authorList>
            <person name="Tang B."/>
            <person name="Chang J."/>
        </authorList>
    </citation>
    <scope>NUCLEOTIDE SEQUENCE [LARGE SCALE GENOMIC DNA]</scope>
    <source>
        <strain evidence="1 2">DSM 12778</strain>
    </source>
</reference>
<keyword evidence="2" id="KW-1185">Reference proteome</keyword>
<accession>A0A2K9NV07</accession>
<gene>
    <name evidence="1" type="ORF">C0V70_14690</name>
</gene>
<evidence type="ECO:0000313" key="2">
    <source>
        <dbReference type="Proteomes" id="UP000235584"/>
    </source>
</evidence>
<proteinExistence type="predicted"/>
<evidence type="ECO:0000313" key="1">
    <source>
        <dbReference type="EMBL" id="AUN99330.1"/>
    </source>
</evidence>
<dbReference type="AlphaFoldDB" id="A0A2K9NV07"/>
<dbReference type="Proteomes" id="UP000235584">
    <property type="component" value="Chromosome"/>
</dbReference>
<dbReference type="EMBL" id="CP025704">
    <property type="protein sequence ID" value="AUN99330.1"/>
    <property type="molecule type" value="Genomic_DNA"/>
</dbReference>